<reference evidence="6 7" key="1">
    <citation type="journal article" date="2017" name="Curr. Biol.">
        <title>The Evolution of Venom by Co-option of Single-Copy Genes.</title>
        <authorList>
            <person name="Martinson E.O."/>
            <person name="Mrinalini"/>
            <person name="Kelkar Y.D."/>
            <person name="Chang C.H."/>
            <person name="Werren J.H."/>
        </authorList>
    </citation>
    <scope>NUCLEOTIDE SEQUENCE [LARGE SCALE GENOMIC DNA]</scope>
    <source>
        <strain evidence="6 7">Alberta</strain>
        <tissue evidence="6">Whole body</tissue>
    </source>
</reference>
<dbReference type="PANTHER" id="PTHR14150:SF12">
    <property type="entry name" value="U3 SMALL NUCLEOLAR RNA-ASSOCIATED PROTEIN 14 HOMOLOG A"/>
    <property type="match status" value="1"/>
</dbReference>
<feature type="region of interest" description="Disordered" evidence="5">
    <location>
        <begin position="299"/>
        <end position="337"/>
    </location>
</feature>
<protein>
    <recommendedName>
        <fullName evidence="8">U3 small nucleolar RNA-associated protein 14 homolog A</fullName>
    </recommendedName>
</protein>
<accession>A0A232FAT3</accession>
<feature type="region of interest" description="Disordered" evidence="5">
    <location>
        <begin position="646"/>
        <end position="672"/>
    </location>
</feature>
<keyword evidence="4" id="KW-0539">Nucleus</keyword>
<dbReference type="STRING" id="543379.A0A232FAT3"/>
<organism evidence="6 7">
    <name type="scientific">Trichomalopsis sarcophagae</name>
    <dbReference type="NCBI Taxonomy" id="543379"/>
    <lineage>
        <taxon>Eukaryota</taxon>
        <taxon>Metazoa</taxon>
        <taxon>Ecdysozoa</taxon>
        <taxon>Arthropoda</taxon>
        <taxon>Hexapoda</taxon>
        <taxon>Insecta</taxon>
        <taxon>Pterygota</taxon>
        <taxon>Neoptera</taxon>
        <taxon>Endopterygota</taxon>
        <taxon>Hymenoptera</taxon>
        <taxon>Apocrita</taxon>
        <taxon>Proctotrupomorpha</taxon>
        <taxon>Chalcidoidea</taxon>
        <taxon>Pteromalidae</taxon>
        <taxon>Pteromalinae</taxon>
        <taxon>Trichomalopsis</taxon>
    </lineage>
</organism>
<comment type="similarity">
    <text evidence="2">Belongs to the UTP14 family.</text>
</comment>
<evidence type="ECO:0000256" key="1">
    <source>
        <dbReference type="ARBA" id="ARBA00004604"/>
    </source>
</evidence>
<keyword evidence="7" id="KW-1185">Reference proteome</keyword>
<evidence type="ECO:0000256" key="4">
    <source>
        <dbReference type="ARBA" id="ARBA00023242"/>
    </source>
</evidence>
<evidence type="ECO:0000256" key="2">
    <source>
        <dbReference type="ARBA" id="ARBA00007774"/>
    </source>
</evidence>
<keyword evidence="3" id="KW-0597">Phosphoprotein</keyword>
<comment type="caution">
    <text evidence="6">The sequence shown here is derived from an EMBL/GenBank/DDBJ whole genome shotgun (WGS) entry which is preliminary data.</text>
</comment>
<evidence type="ECO:0000313" key="7">
    <source>
        <dbReference type="Proteomes" id="UP000215335"/>
    </source>
</evidence>
<dbReference type="GO" id="GO:0006364">
    <property type="term" value="P:rRNA processing"/>
    <property type="evidence" value="ECO:0007669"/>
    <property type="project" value="InterPro"/>
</dbReference>
<feature type="region of interest" description="Disordered" evidence="5">
    <location>
        <begin position="261"/>
        <end position="286"/>
    </location>
</feature>
<name>A0A232FAT3_9HYME</name>
<comment type="subcellular location">
    <subcellularLocation>
        <location evidence="1">Nucleus</location>
        <location evidence="1">Nucleolus</location>
    </subcellularLocation>
</comment>
<dbReference type="OrthoDB" id="277439at2759"/>
<dbReference type="PANTHER" id="PTHR14150">
    <property type="entry name" value="U3 SMALL NUCLEOLAR RNA-ASSOCIATED PROTEIN 14"/>
    <property type="match status" value="1"/>
</dbReference>
<evidence type="ECO:0000313" key="6">
    <source>
        <dbReference type="EMBL" id="OXU27954.1"/>
    </source>
</evidence>
<dbReference type="AlphaFoldDB" id="A0A232FAT3"/>
<dbReference type="EMBL" id="NNAY01000503">
    <property type="protein sequence ID" value="OXU27954.1"/>
    <property type="molecule type" value="Genomic_DNA"/>
</dbReference>
<proteinExistence type="inferred from homology"/>
<evidence type="ECO:0008006" key="8">
    <source>
        <dbReference type="Google" id="ProtNLM"/>
    </source>
</evidence>
<feature type="compositionally biased region" description="Basic and acidic residues" evidence="5">
    <location>
        <begin position="646"/>
        <end position="655"/>
    </location>
</feature>
<dbReference type="InterPro" id="IPR006709">
    <property type="entry name" value="SSU_processome_Utp14"/>
</dbReference>
<evidence type="ECO:0000256" key="5">
    <source>
        <dbReference type="SAM" id="MobiDB-lite"/>
    </source>
</evidence>
<gene>
    <name evidence="6" type="ORF">TSAR_009985</name>
</gene>
<dbReference type="GO" id="GO:0032040">
    <property type="term" value="C:small-subunit processome"/>
    <property type="evidence" value="ECO:0007669"/>
    <property type="project" value="InterPro"/>
</dbReference>
<dbReference type="Pfam" id="PF04615">
    <property type="entry name" value="Utp14"/>
    <property type="match status" value="3"/>
</dbReference>
<sequence>MSDLDYNCNSDQELSENHSKLIDAVKQFDKNQRVKKPDRSEPSLEVSEFHLVKSGITNQNAVEIVDLAKILGEKERHNDLANQINATKIKSNVIPKPTEKPTSERIKRVIGFENSKKELTRWTGIIARNRSAASVAFPLSQHSMKLESSNEYVKRFCLQSELEQKLAELEPVKSIQDDEDNFPLTLQEILESRKEAAKFRAQQSYKEAKAHRQNKIKSKKFHRIQRKERIKKALKEFDDLQKIDPHAALEKLEHLERSRVKERMTLRHKSTGQWAKSKQVRAKYDNHSRQMLIEQLSISRELTQKRKTNEDSEEDDDNRDQLTGLQNNDKDNPWIKSANSQSELDEFIIGYRKYWDELSKIKNENTLSKDSNKKIANDLCKNDKDLEKLEKTNVCASDKSKKKVIIKYNGYNKSSSELHKLKERTCGKKKLHKNSKVKLGNRLFKKTLKIKAFKEKSGTSSWLVSSTGTQKNNIISRIKDIDIDEIFESVNDKLQKKLGKKRSKLKRMLDQESKYITKIENKKKKDIFTCDIDKLSLKGQRNLKVIIDKQMEETESLESSNVNLQTNQILKKTDFDDCKLLNSKTIEIDPNKFINMKPKSLKTCIPDNVGGEDETIDNEDVIDQREIISEAFADDNVEEFRDEKREEMKKSKPNDMDLSLPGWGNWGGQDIKQPSHRKRRFVIKVSKVESRRAENKGDVVIIEEKNAKIKQHLVSELPFPFTSVQDFEASVRAPLGRNFVPEKIFNKLIQPAIKTKMGKIIEPMTDSVLIKTENLMKRKKTKKCQRSKPNDMDLSLPGWGNWGGQDIKQPSHRKRRFVIKVSKVESRRAENKGDVVIIEEKNAKIKQHLVSELPFPFTSVQDFEASVRAPLGRNFVPEKIFNKLIQPAIKTKMGKIIEPMTESVLIKTENLMKRKKNKKMSKENKGDVVIIEEKNAKIKQHLVSELPFPFTSVQDFEASVRAPLGRNFVPEKIFNKLIQPAIKTKMGKIIEPMTDSVLIKTENLMKRKKTKKCQRQTAL</sequence>
<dbReference type="Proteomes" id="UP000215335">
    <property type="component" value="Unassembled WGS sequence"/>
</dbReference>
<evidence type="ECO:0000256" key="3">
    <source>
        <dbReference type="ARBA" id="ARBA00022553"/>
    </source>
</evidence>